<accession>A0A498SBN5</accession>
<name>A0A498SBN5_ACAVI</name>
<dbReference type="STRING" id="6277.A0A498SBN5"/>
<organism evidence="13 14">
    <name type="scientific">Acanthocheilonema viteae</name>
    <name type="common">Filarial nematode worm</name>
    <name type="synonym">Dipetalonema viteae</name>
    <dbReference type="NCBI Taxonomy" id="6277"/>
    <lineage>
        <taxon>Eukaryota</taxon>
        <taxon>Metazoa</taxon>
        <taxon>Ecdysozoa</taxon>
        <taxon>Nematoda</taxon>
        <taxon>Chromadorea</taxon>
        <taxon>Rhabditida</taxon>
        <taxon>Spirurina</taxon>
        <taxon>Spiruromorpha</taxon>
        <taxon>Filarioidea</taxon>
        <taxon>Onchocercidae</taxon>
        <taxon>Acanthocheilonema</taxon>
    </lineage>
</organism>
<dbReference type="GO" id="GO:0008021">
    <property type="term" value="C:synaptic vesicle"/>
    <property type="evidence" value="ECO:0007669"/>
    <property type="project" value="InterPro"/>
</dbReference>
<keyword evidence="5" id="KW-0106">Calcium</keyword>
<dbReference type="Proteomes" id="UP000276991">
    <property type="component" value="Unassembled WGS sequence"/>
</dbReference>
<dbReference type="PANTHER" id="PTHR45729:SF6">
    <property type="entry name" value="RABPHILIN, ISOFORM A"/>
    <property type="match status" value="1"/>
</dbReference>
<keyword evidence="6" id="KW-0770">Synapse</keyword>
<dbReference type="GO" id="GO:0016020">
    <property type="term" value="C:membrane"/>
    <property type="evidence" value="ECO:0007669"/>
    <property type="project" value="InterPro"/>
</dbReference>
<feature type="domain" description="FYVE-type" evidence="11">
    <location>
        <begin position="66"/>
        <end position="127"/>
    </location>
</feature>
<keyword evidence="1" id="KW-0479">Metal-binding</keyword>
<evidence type="ECO:0000259" key="11">
    <source>
        <dbReference type="PROSITE" id="PS50178"/>
    </source>
</evidence>
<dbReference type="InterPro" id="IPR010911">
    <property type="entry name" value="Rab_BD"/>
</dbReference>
<evidence type="ECO:0000259" key="12">
    <source>
        <dbReference type="PROSITE" id="PS50916"/>
    </source>
</evidence>
<dbReference type="Pfam" id="PF00168">
    <property type="entry name" value="C2"/>
    <property type="match status" value="2"/>
</dbReference>
<dbReference type="PANTHER" id="PTHR45729">
    <property type="entry name" value="RABPHILIN, ISOFORM A"/>
    <property type="match status" value="1"/>
</dbReference>
<dbReference type="GO" id="GO:0006887">
    <property type="term" value="P:exocytosis"/>
    <property type="evidence" value="ECO:0007669"/>
    <property type="project" value="InterPro"/>
</dbReference>
<dbReference type="Gene3D" id="2.60.40.150">
    <property type="entry name" value="C2 domain"/>
    <property type="match status" value="2"/>
</dbReference>
<dbReference type="InterPro" id="IPR011011">
    <property type="entry name" value="Znf_FYVE_PHD"/>
</dbReference>
<evidence type="ECO:0000256" key="4">
    <source>
        <dbReference type="ARBA" id="ARBA00022833"/>
    </source>
</evidence>
<dbReference type="GO" id="GO:0017158">
    <property type="term" value="P:regulation of calcium ion-dependent exocytosis"/>
    <property type="evidence" value="ECO:0007669"/>
    <property type="project" value="TreeGrafter"/>
</dbReference>
<protein>
    <recommendedName>
        <fullName evidence="15">Rabphilin</fullName>
    </recommendedName>
</protein>
<evidence type="ECO:0000256" key="8">
    <source>
        <dbReference type="PROSITE-ProRule" id="PRU00091"/>
    </source>
</evidence>
<dbReference type="PROSITE" id="PS50916">
    <property type="entry name" value="RABBD"/>
    <property type="match status" value="1"/>
</dbReference>
<reference evidence="13 14" key="1">
    <citation type="submission" date="2018-08" db="EMBL/GenBank/DDBJ databases">
        <authorList>
            <person name="Laetsch R D."/>
            <person name="Stevens L."/>
            <person name="Kumar S."/>
            <person name="Blaxter L. M."/>
        </authorList>
    </citation>
    <scope>NUCLEOTIDE SEQUENCE [LARGE SCALE GENOMIC DNA]</scope>
</reference>
<feature type="region of interest" description="Disordered" evidence="9">
    <location>
        <begin position="1"/>
        <end position="23"/>
    </location>
</feature>
<dbReference type="AlphaFoldDB" id="A0A498SBN5"/>
<evidence type="ECO:0000256" key="6">
    <source>
        <dbReference type="ARBA" id="ARBA00023018"/>
    </source>
</evidence>
<keyword evidence="2" id="KW-0677">Repeat</keyword>
<dbReference type="Pfam" id="PF02318">
    <property type="entry name" value="FYVE_2"/>
    <property type="match status" value="1"/>
</dbReference>
<dbReference type="SUPFAM" id="SSF57903">
    <property type="entry name" value="FYVE/PHD zinc finger"/>
    <property type="match status" value="1"/>
</dbReference>
<feature type="domain" description="C2" evidence="10">
    <location>
        <begin position="711"/>
        <end position="844"/>
    </location>
</feature>
<dbReference type="GO" id="GO:0061669">
    <property type="term" value="P:spontaneous neurotransmitter secretion"/>
    <property type="evidence" value="ECO:0007669"/>
    <property type="project" value="TreeGrafter"/>
</dbReference>
<dbReference type="GO" id="GO:0031267">
    <property type="term" value="F:small GTPase binding"/>
    <property type="evidence" value="ECO:0007669"/>
    <property type="project" value="InterPro"/>
</dbReference>
<evidence type="ECO:0000259" key="10">
    <source>
        <dbReference type="PROSITE" id="PS50004"/>
    </source>
</evidence>
<dbReference type="SUPFAM" id="SSF49562">
    <property type="entry name" value="C2 domain (Calcium/lipid-binding domain, CaLB)"/>
    <property type="match status" value="2"/>
</dbReference>
<evidence type="ECO:0000313" key="14">
    <source>
        <dbReference type="Proteomes" id="UP000276991"/>
    </source>
</evidence>
<feature type="region of interest" description="Disordered" evidence="9">
    <location>
        <begin position="177"/>
        <end position="198"/>
    </location>
</feature>
<feature type="domain" description="RabBD" evidence="12">
    <location>
        <begin position="18"/>
        <end position="140"/>
    </location>
</feature>
<dbReference type="InterPro" id="IPR041282">
    <property type="entry name" value="FYVE_2"/>
</dbReference>
<dbReference type="CDD" id="cd15746">
    <property type="entry name" value="FYVE_RP3A_like"/>
    <property type="match status" value="1"/>
</dbReference>
<dbReference type="PROSITE" id="PS50178">
    <property type="entry name" value="ZF_FYVE"/>
    <property type="match status" value="1"/>
</dbReference>
<feature type="region of interest" description="Disordered" evidence="9">
    <location>
        <begin position="281"/>
        <end position="316"/>
    </location>
</feature>
<evidence type="ECO:0008006" key="15">
    <source>
        <dbReference type="Google" id="ProtNLM"/>
    </source>
</evidence>
<sequence>MLKSGWSVRTGNARSSANAKKNGITDSEKKHITAVLARAEERRVREQQRIGRMIDRLDKMKARATGNGVTQCYICSTDFGLLAPRSYAAMCLQCRRYVCQKNCGVDTYDCVRRENIFLCKICSEYSEVMWKKSGAWFYKEIPEYIKPVEDAKPHSPLSYYSKTSWQHYTKPETSNLTYLPEKSQQQRKEQSSSVVPNRTRINPSWLHQKVRLSLSNGYGSEDENGDNSVSEESEAFQKNLQPTQTAPSNRHIRIQKQNGVPIVRSIYFDLFEERIESHHAIPSTSPRHSPLSYGDDLSQNHSSIPASESIDSGVVPSDHSVRISKIPASANAMNPMITMIGHTDENCKPTRHSKCSRTLSLLSLSSSGMPKTFPLSEMHTVLDQEILSQMDRRKCFLPAQQTNKSSQKTLENKEILLENQLKKIFPLMIFTNEPSLSPMESQYSRQDQFLAFSPTHIASPSNPTGTTIAIACSNQEGAMTSSTSSTSSAQKSVMSLESLPTNLEQIKTNETTAFCKFGSDDRRIQLPTKGLSTTQSAICLQSSAATELILQDQAVRHAVSGNGIINLHNSDTDMLGSIQFTLRYSAQQMELHIRLTGAKNLRAMDKNGFSDPYVKLYLIPGASKATKMVSKTIEKTLNPLWNEEFTYYGISNEDQLKKSLRLLVLDRDRIGSDFLGEVRVTLKNLKNEEETFYNLRLKQAMLAQDVDVNNERGKICLSLLYNVQQGSLYVTIKRCAELLGMDKTGFSDPYVKVSLLPLTNKAHRQKTSTKKRTLNPEFNETLTFVIPFKDLPKKTLQVDVFDKDVGMHDDYIGGILLSTSAKGEREKQWNNCIQNPGYEFEQWHKLEVIK</sequence>
<dbReference type="PRINTS" id="PR00360">
    <property type="entry name" value="C2DOMAIN"/>
</dbReference>
<dbReference type="PRINTS" id="PR00399">
    <property type="entry name" value="SYNAPTOTAGMN"/>
</dbReference>
<dbReference type="GO" id="GO:0008270">
    <property type="term" value="F:zinc ion binding"/>
    <property type="evidence" value="ECO:0007669"/>
    <property type="project" value="UniProtKB-KW"/>
</dbReference>
<evidence type="ECO:0000256" key="7">
    <source>
        <dbReference type="ARBA" id="ARBA00034103"/>
    </source>
</evidence>
<evidence type="ECO:0000256" key="1">
    <source>
        <dbReference type="ARBA" id="ARBA00022723"/>
    </source>
</evidence>
<dbReference type="EMBL" id="UPTC01000115">
    <property type="protein sequence ID" value="VBB26531.1"/>
    <property type="molecule type" value="Genomic_DNA"/>
</dbReference>
<feature type="compositionally biased region" description="Acidic residues" evidence="9">
    <location>
        <begin position="220"/>
        <end position="234"/>
    </location>
</feature>
<evidence type="ECO:0000256" key="2">
    <source>
        <dbReference type="ARBA" id="ARBA00022737"/>
    </source>
</evidence>
<feature type="compositionally biased region" description="Polar residues" evidence="9">
    <location>
        <begin position="235"/>
        <end position="248"/>
    </location>
</feature>
<keyword evidence="14" id="KW-1185">Reference proteome</keyword>
<dbReference type="GO" id="GO:0006886">
    <property type="term" value="P:intracellular protein transport"/>
    <property type="evidence" value="ECO:0007669"/>
    <property type="project" value="InterPro"/>
</dbReference>
<dbReference type="InterPro" id="IPR000008">
    <property type="entry name" value="C2_dom"/>
</dbReference>
<dbReference type="InterPro" id="IPR030541">
    <property type="entry name" value="FYVE_RBF-1"/>
</dbReference>
<gene>
    <name evidence="13" type="ORF">NAV_LOCUS1361</name>
</gene>
<dbReference type="InterPro" id="IPR001565">
    <property type="entry name" value="Synaptotagmin"/>
</dbReference>
<dbReference type="InterPro" id="IPR017455">
    <property type="entry name" value="Znf_FYVE-rel"/>
</dbReference>
<dbReference type="OrthoDB" id="270970at2759"/>
<feature type="region of interest" description="Disordered" evidence="9">
    <location>
        <begin position="216"/>
        <end position="250"/>
    </location>
</feature>
<dbReference type="CDD" id="cd08384">
    <property type="entry name" value="C2B_Rabphilin_Doc2"/>
    <property type="match status" value="1"/>
</dbReference>
<proteinExistence type="predicted"/>
<dbReference type="Gene3D" id="3.30.40.10">
    <property type="entry name" value="Zinc/RING finger domain, C3HC4 (zinc finger)"/>
    <property type="match status" value="1"/>
</dbReference>
<dbReference type="InterPro" id="IPR047022">
    <property type="entry name" value="Rabphilin_Doc2_C2A"/>
</dbReference>
<feature type="compositionally biased region" description="Polar residues" evidence="9">
    <location>
        <begin position="7"/>
        <end position="19"/>
    </location>
</feature>
<comment type="subcellular location">
    <subcellularLocation>
        <location evidence="7">Synapse</location>
    </subcellularLocation>
</comment>
<dbReference type="PROSITE" id="PS50004">
    <property type="entry name" value="C2"/>
    <property type="match status" value="2"/>
</dbReference>
<evidence type="ECO:0000256" key="9">
    <source>
        <dbReference type="SAM" id="MobiDB-lite"/>
    </source>
</evidence>
<evidence type="ECO:0000313" key="13">
    <source>
        <dbReference type="EMBL" id="VBB26531.1"/>
    </source>
</evidence>
<dbReference type="InterPro" id="IPR013083">
    <property type="entry name" value="Znf_RING/FYVE/PHD"/>
</dbReference>
<dbReference type="SMART" id="SM00239">
    <property type="entry name" value="C2"/>
    <property type="match status" value="2"/>
</dbReference>
<dbReference type="InterPro" id="IPR035892">
    <property type="entry name" value="C2_domain_sf"/>
</dbReference>
<feature type="compositionally biased region" description="Polar residues" evidence="9">
    <location>
        <begin position="297"/>
        <end position="310"/>
    </location>
</feature>
<evidence type="ECO:0000256" key="5">
    <source>
        <dbReference type="ARBA" id="ARBA00022837"/>
    </source>
</evidence>
<dbReference type="InterPro" id="IPR043566">
    <property type="entry name" value="Rabphilin/DOC2/Noc2"/>
</dbReference>
<feature type="domain" description="C2" evidence="10">
    <location>
        <begin position="574"/>
        <end position="695"/>
    </location>
</feature>
<dbReference type="CDD" id="cd04035">
    <property type="entry name" value="C2A_Rabphilin_Doc2"/>
    <property type="match status" value="1"/>
</dbReference>
<keyword evidence="3 8" id="KW-0863">Zinc-finger</keyword>
<keyword evidence="4" id="KW-0862">Zinc</keyword>
<evidence type="ECO:0000256" key="3">
    <source>
        <dbReference type="ARBA" id="ARBA00022771"/>
    </source>
</evidence>